<keyword evidence="6" id="KW-1185">Reference proteome</keyword>
<comment type="similarity">
    <text evidence="2">Belongs to the AB hydrolase superfamily. FUS2 hydrolase family.</text>
</comment>
<keyword evidence="1 5" id="KW-0378">Hydrolase</keyword>
<dbReference type="InterPro" id="IPR000073">
    <property type="entry name" value="AB_hydrolase_1"/>
</dbReference>
<dbReference type="PANTHER" id="PTHR22946:SF9">
    <property type="entry name" value="POLYKETIDE TRANSFERASE AF380"/>
    <property type="match status" value="1"/>
</dbReference>
<proteinExistence type="inferred from homology"/>
<dbReference type="GO" id="GO:0052689">
    <property type="term" value="F:carboxylic ester hydrolase activity"/>
    <property type="evidence" value="ECO:0007669"/>
    <property type="project" value="UniProtKB-ARBA"/>
</dbReference>
<gene>
    <name evidence="5" type="ORF">GUY60_23615</name>
</gene>
<evidence type="ECO:0000256" key="1">
    <source>
        <dbReference type="ARBA" id="ARBA00022801"/>
    </source>
</evidence>
<evidence type="ECO:0000313" key="5">
    <source>
        <dbReference type="EMBL" id="NBE54352.1"/>
    </source>
</evidence>
<dbReference type="AlphaFoldDB" id="A0A964XP16"/>
<dbReference type="RefSeq" id="WP_161701068.1">
    <property type="nucleotide sequence ID" value="NZ_JAAAHS010000211.1"/>
</dbReference>
<dbReference type="OrthoDB" id="9773549at2"/>
<evidence type="ECO:0000313" key="6">
    <source>
        <dbReference type="Proteomes" id="UP000598297"/>
    </source>
</evidence>
<dbReference type="SUPFAM" id="SSF53474">
    <property type="entry name" value="alpha/beta-Hydrolases"/>
    <property type="match status" value="2"/>
</dbReference>
<dbReference type="PANTHER" id="PTHR22946">
    <property type="entry name" value="DIENELACTONE HYDROLASE DOMAIN-CONTAINING PROTEIN-RELATED"/>
    <property type="match status" value="1"/>
</dbReference>
<reference evidence="5" key="1">
    <citation type="submission" date="2020-01" db="EMBL/GenBank/DDBJ databases">
        <title>Whole-genome analyses of novel actinobacteria.</title>
        <authorList>
            <person name="Sahin N."/>
        </authorList>
    </citation>
    <scope>NUCLEOTIDE SEQUENCE</scope>
    <source>
        <strain evidence="5">YC537</strain>
    </source>
</reference>
<dbReference type="Proteomes" id="UP000598297">
    <property type="component" value="Unassembled WGS sequence"/>
</dbReference>
<accession>A0A964XP16</accession>
<dbReference type="Pfam" id="PF12697">
    <property type="entry name" value="Abhydrolase_6"/>
    <property type="match status" value="1"/>
</dbReference>
<dbReference type="EMBL" id="JAAAHS010000211">
    <property type="protein sequence ID" value="NBE54352.1"/>
    <property type="molecule type" value="Genomic_DNA"/>
</dbReference>
<dbReference type="Gene3D" id="3.40.50.1820">
    <property type="entry name" value="alpha/beta hydrolase"/>
    <property type="match status" value="2"/>
</dbReference>
<protein>
    <submittedName>
        <fullName evidence="5">Alpha/beta hydrolase</fullName>
    </submittedName>
</protein>
<dbReference type="InterPro" id="IPR050261">
    <property type="entry name" value="FrsA_esterase"/>
</dbReference>
<feature type="domain" description="BD-FAE-like" evidence="4">
    <location>
        <begin position="295"/>
        <end position="394"/>
    </location>
</feature>
<evidence type="ECO:0000259" key="3">
    <source>
        <dbReference type="Pfam" id="PF12697"/>
    </source>
</evidence>
<sequence length="509" mass="53651">MTAFVLVPGAHTGGWVWHEVAARLRAHGAEAHAVTPTGMRDPVGPEQALSGARLGEEAVDLGTHIDDVVRAVDQVPDGSDVVLVGHCYGIHPVLGAAARRTGRVARIVYLDTPPARDGDPALALVPDPEVRAGLAGADGSAPLDPAAPRDRAAWRRWGSLDGVPPGALDRLVALAAPQPYRTLTRPLRVSPEVAALPATGVLCTGNGSTVAILESQLGLGDPRLLALTEPQVRFLELAAGHWPMLSAPDELAEVLLRAAAGEGARLTPPSGPPVHLRPFLLDPPERARERTGHVDLYAPDGDGPRPAVLLVHGGPVPAGARPTPRDWPAYTGYARYLAERGVVAATVDHRLHDVSDYPTAAEDVATAVERVRADPRVDGDRIALWFFSGGGLLSAGWLARPPAWLRCVAATYPVLAPAPGWGVDPAFRPVEAVRSAGELPVVLTRVGRELPQIAATVAAFLDSARECGARVEVVDLPDGHHGFETIDHTDQAREAVHRAADSVLARLRS</sequence>
<evidence type="ECO:0000256" key="2">
    <source>
        <dbReference type="ARBA" id="ARBA00038115"/>
    </source>
</evidence>
<dbReference type="InterPro" id="IPR049492">
    <property type="entry name" value="BD-FAE-like_dom"/>
</dbReference>
<evidence type="ECO:0000259" key="4">
    <source>
        <dbReference type="Pfam" id="PF20434"/>
    </source>
</evidence>
<name>A0A964XP16_9ACTN</name>
<dbReference type="Pfam" id="PF20434">
    <property type="entry name" value="BD-FAE"/>
    <property type="match status" value="1"/>
</dbReference>
<organism evidence="5 6">
    <name type="scientific">Streptomyces boluensis</name>
    <dbReference type="NCBI Taxonomy" id="1775135"/>
    <lineage>
        <taxon>Bacteria</taxon>
        <taxon>Bacillati</taxon>
        <taxon>Actinomycetota</taxon>
        <taxon>Actinomycetes</taxon>
        <taxon>Kitasatosporales</taxon>
        <taxon>Streptomycetaceae</taxon>
        <taxon>Streptomyces</taxon>
    </lineage>
</organism>
<dbReference type="InterPro" id="IPR029058">
    <property type="entry name" value="AB_hydrolase_fold"/>
</dbReference>
<comment type="caution">
    <text evidence="5">The sequence shown here is derived from an EMBL/GenBank/DDBJ whole genome shotgun (WGS) entry which is preliminary data.</text>
</comment>
<feature type="domain" description="AB hydrolase-1" evidence="3">
    <location>
        <begin position="4"/>
        <end position="254"/>
    </location>
</feature>